<sequence>MSAGGDITKLFNYVIDTYGINAASKLCLYMDDHVSVNVAIARKTRVPIIECGTHKITLILHTLKEDYKDILEKVQRLMSTLNAIKSRHHPCKADAPMVMFNNVNRWSGKLAMLDRYFAIYRKMDRVDDDLTDFIRTSREKAQLKTLYDDLKSVSKKLQSAKVPLLDERKLFEHTILVLVRTWSLRLAQ</sequence>
<comment type="caution">
    <text evidence="1">The sequence shown here is derived from an EMBL/GenBank/DDBJ whole genome shotgun (WGS) entry which is preliminary data.</text>
</comment>
<proteinExistence type="predicted"/>
<evidence type="ECO:0000313" key="1">
    <source>
        <dbReference type="EMBL" id="KAE9352192.1"/>
    </source>
</evidence>
<organism evidence="1 2">
    <name type="scientific">Phytophthora fragariae</name>
    <dbReference type="NCBI Taxonomy" id="53985"/>
    <lineage>
        <taxon>Eukaryota</taxon>
        <taxon>Sar</taxon>
        <taxon>Stramenopiles</taxon>
        <taxon>Oomycota</taxon>
        <taxon>Peronosporomycetes</taxon>
        <taxon>Peronosporales</taxon>
        <taxon>Peronosporaceae</taxon>
        <taxon>Phytophthora</taxon>
    </lineage>
</organism>
<dbReference type="Proteomes" id="UP000486351">
    <property type="component" value="Unassembled WGS sequence"/>
</dbReference>
<accession>A0A6G0S9S9</accession>
<name>A0A6G0S9S9_9STRA</name>
<reference evidence="1 2" key="1">
    <citation type="submission" date="2018-09" db="EMBL/GenBank/DDBJ databases">
        <title>Genomic investigation of the strawberry pathogen Phytophthora fragariae indicates pathogenicity is determined by transcriptional variation in three key races.</title>
        <authorList>
            <person name="Adams T.M."/>
            <person name="Armitage A.D."/>
            <person name="Sobczyk M.K."/>
            <person name="Bates H.J."/>
            <person name="Dunwell J.M."/>
            <person name="Nellist C.F."/>
            <person name="Harrison R.J."/>
        </authorList>
    </citation>
    <scope>NUCLEOTIDE SEQUENCE [LARGE SCALE GENOMIC DNA]</scope>
    <source>
        <strain evidence="1 2">NOV-77</strain>
    </source>
</reference>
<evidence type="ECO:0000313" key="2">
    <source>
        <dbReference type="Proteomes" id="UP000486351"/>
    </source>
</evidence>
<protein>
    <submittedName>
        <fullName evidence="1">Uncharacterized protein</fullName>
    </submittedName>
</protein>
<dbReference type="PANTHER" id="PTHR40866">
    <property type="entry name" value="BED-TYPE DOMAIN-CONTAINING PROTEIN"/>
    <property type="match status" value="1"/>
</dbReference>
<dbReference type="EMBL" id="QXFY01000207">
    <property type="protein sequence ID" value="KAE9352192.1"/>
    <property type="molecule type" value="Genomic_DNA"/>
</dbReference>
<dbReference type="AlphaFoldDB" id="A0A6G0S9S9"/>
<dbReference type="PANTHER" id="PTHR40866:SF1">
    <property type="entry name" value="BED-TYPE DOMAIN-CONTAINING PROTEIN"/>
    <property type="match status" value="1"/>
</dbReference>
<gene>
    <name evidence="1" type="ORF">PF008_g5579</name>
</gene>